<feature type="region of interest" description="Disordered" evidence="5">
    <location>
        <begin position="427"/>
        <end position="460"/>
    </location>
</feature>
<organism evidence="7 8">
    <name type="scientific">Paramicrosporidium saccamoebae</name>
    <dbReference type="NCBI Taxonomy" id="1246581"/>
    <lineage>
        <taxon>Eukaryota</taxon>
        <taxon>Fungi</taxon>
        <taxon>Fungi incertae sedis</taxon>
        <taxon>Cryptomycota</taxon>
        <taxon>Cryptomycota incertae sedis</taxon>
        <taxon>Paramicrosporidium</taxon>
    </lineage>
</organism>
<evidence type="ECO:0000256" key="1">
    <source>
        <dbReference type="ARBA" id="ARBA00010197"/>
    </source>
</evidence>
<dbReference type="AlphaFoldDB" id="A0A2H9TIT7"/>
<keyword evidence="3" id="KW-0507">mRNA processing</keyword>
<feature type="domain" description="SKI-interacting protein SKIP SNW" evidence="6">
    <location>
        <begin position="132"/>
        <end position="275"/>
    </location>
</feature>
<comment type="function">
    <text evidence="3">Involved in pre-mRNA splicing.</text>
</comment>
<evidence type="ECO:0000313" key="8">
    <source>
        <dbReference type="Proteomes" id="UP000240830"/>
    </source>
</evidence>
<evidence type="ECO:0000256" key="2">
    <source>
        <dbReference type="ARBA" id="ARBA00022160"/>
    </source>
</evidence>
<dbReference type="PANTHER" id="PTHR12096">
    <property type="entry name" value="NUCLEAR PROTEIN SKIP-RELATED"/>
    <property type="match status" value="1"/>
</dbReference>
<keyword evidence="3" id="KW-0747">Spliceosome</keyword>
<keyword evidence="4" id="KW-0175">Coiled coil</keyword>
<evidence type="ECO:0000256" key="4">
    <source>
        <dbReference type="SAM" id="Coils"/>
    </source>
</evidence>
<comment type="subunit">
    <text evidence="3">Associated with the spliceosome.</text>
</comment>
<evidence type="ECO:0000313" key="7">
    <source>
        <dbReference type="EMBL" id="PJF17663.1"/>
    </source>
</evidence>
<keyword evidence="3" id="KW-0508">mRNA splicing</keyword>
<reference evidence="7 8" key="1">
    <citation type="submission" date="2016-10" db="EMBL/GenBank/DDBJ databases">
        <title>The genome of Paramicrosporidium saccamoebae is the missing link in understanding Cryptomycota and Microsporidia evolution.</title>
        <authorList>
            <person name="Quandt C.A."/>
            <person name="Beaudet D."/>
            <person name="Corsaro D."/>
            <person name="Michel R."/>
            <person name="Corradi N."/>
            <person name="James T."/>
        </authorList>
    </citation>
    <scope>NUCLEOTIDE SEQUENCE [LARGE SCALE GENOMIC DNA]</scope>
    <source>
        <strain evidence="7 8">KSL3</strain>
    </source>
</reference>
<comment type="similarity">
    <text evidence="1 3">Belongs to the SNW family.</text>
</comment>
<dbReference type="GO" id="GO:0005681">
    <property type="term" value="C:spliceosomal complex"/>
    <property type="evidence" value="ECO:0007669"/>
    <property type="project" value="UniProtKB-UniRule"/>
</dbReference>
<dbReference type="STRING" id="1246581.A0A2H9TIT7"/>
<dbReference type="InterPro" id="IPR017862">
    <property type="entry name" value="SKI-int_prot_SKIP"/>
</dbReference>
<name>A0A2H9TIT7_9FUNG</name>
<keyword evidence="8" id="KW-1185">Reference proteome</keyword>
<dbReference type="GO" id="GO:0000398">
    <property type="term" value="P:mRNA splicing, via spliceosome"/>
    <property type="evidence" value="ECO:0007669"/>
    <property type="project" value="InterPro"/>
</dbReference>
<comment type="subcellular location">
    <subcellularLocation>
        <location evidence="3">Nucleus</location>
    </subcellularLocation>
</comment>
<protein>
    <recommendedName>
        <fullName evidence="2 3">Pre-mRNA-processing protein 45</fullName>
    </recommendedName>
</protein>
<proteinExistence type="inferred from homology"/>
<dbReference type="Pfam" id="PF02731">
    <property type="entry name" value="SKIP_SNW"/>
    <property type="match status" value="1"/>
</dbReference>
<evidence type="ECO:0000256" key="5">
    <source>
        <dbReference type="SAM" id="MobiDB-lite"/>
    </source>
</evidence>
<dbReference type="Proteomes" id="UP000240830">
    <property type="component" value="Unassembled WGS sequence"/>
</dbReference>
<gene>
    <name evidence="7" type="ORF">PSACC_02516</name>
</gene>
<keyword evidence="3" id="KW-0539">Nucleus</keyword>
<feature type="region of interest" description="Disordered" evidence="5">
    <location>
        <begin position="1"/>
        <end position="34"/>
    </location>
</feature>
<feature type="coiled-coil region" evidence="4">
    <location>
        <begin position="255"/>
        <end position="289"/>
    </location>
</feature>
<comment type="caution">
    <text evidence="7">The sequence shown here is derived from an EMBL/GenBank/DDBJ whole genome shotgun (WGS) entry which is preliminary data.</text>
</comment>
<sequence length="460" mass="51775">MSSVESKVDAASIETSGEKLTVTSGEKLTETSGEKLAETTLCGNVTVQPTKYDQIAHIGHGPDRLVQTQLSDLKPKYLSEEALLRPTPEQIAEETESARQALQLLVREKTARTQPKSFSAGRDTEMLRYTGKTGTERMVKMVEMPVDPLQPPKFHHKRIPRAPPSPPAPRLHSPPRKVTTEEQRAWHVPPCISSWKNPKGYTVPLDKRLAADGRGLEEKTINSRVSDLAEALFLAEKHNREEVEMRSVVERKVQQQEARKRDDQLRLLAEKAREEARSLAEDIERAARHEETLLGGEVNTGLGLTVREREQIRKDRLYDREREMRLSRLPPEQRARLADRDISERIALGTVQPEKETLFDQRLFDQSSGVGAGMGGGEDELYNLYDRPLFAGSAMHMIYKPHSQPTRAEKAFSGTEGVAVREGPVQFEKAPEKVPEQTADPFGVEQFLSEAKRGKRAKNE</sequence>
<dbReference type="InterPro" id="IPR004015">
    <property type="entry name" value="SKI-int_prot_SKIP_SNW-dom"/>
</dbReference>
<evidence type="ECO:0000259" key="6">
    <source>
        <dbReference type="Pfam" id="PF02731"/>
    </source>
</evidence>
<accession>A0A2H9TIT7</accession>
<dbReference type="OrthoDB" id="666364at2759"/>
<evidence type="ECO:0000256" key="3">
    <source>
        <dbReference type="RuleBase" id="RU367140"/>
    </source>
</evidence>
<dbReference type="EMBL" id="MTSL01000167">
    <property type="protein sequence ID" value="PJF17663.1"/>
    <property type="molecule type" value="Genomic_DNA"/>
</dbReference>